<keyword evidence="2" id="KW-1185">Reference proteome</keyword>
<comment type="caution">
    <text evidence="1">The sequence shown here is derived from an EMBL/GenBank/DDBJ whole genome shotgun (WGS) entry which is preliminary data.</text>
</comment>
<evidence type="ECO:0000313" key="2">
    <source>
        <dbReference type="Proteomes" id="UP001328107"/>
    </source>
</evidence>
<evidence type="ECO:0000313" key="1">
    <source>
        <dbReference type="EMBL" id="GMR61255.1"/>
    </source>
</evidence>
<dbReference type="AlphaFoldDB" id="A0AAN5DFR4"/>
<proteinExistence type="predicted"/>
<accession>A0AAN5DFR4</accession>
<sequence>REKAEPLFWSLYQHHRRIFPHSLRSFVFDGVATIYSLERLNVHDGKMMLEFPVDPPAAATRQRFPPKASATITAVPYIVIDDVFSHDESIRAKMVEMLDLILSQEMRCPLRQNASRFITHGRSLYKVPTTEDEMRLCVKKIGMGEEVWTGLHLAVKADSPDQLFVN</sequence>
<name>A0AAN5DFR4_9BILA</name>
<protein>
    <submittedName>
        <fullName evidence="1">Uncharacterized protein</fullName>
    </submittedName>
</protein>
<dbReference type="Proteomes" id="UP001328107">
    <property type="component" value="Unassembled WGS sequence"/>
</dbReference>
<feature type="non-terminal residue" evidence="1">
    <location>
        <position position="1"/>
    </location>
</feature>
<feature type="non-terminal residue" evidence="1">
    <location>
        <position position="166"/>
    </location>
</feature>
<gene>
    <name evidence="1" type="ORF">PMAYCL1PPCAC_31450</name>
</gene>
<organism evidence="1 2">
    <name type="scientific">Pristionchus mayeri</name>
    <dbReference type="NCBI Taxonomy" id="1317129"/>
    <lineage>
        <taxon>Eukaryota</taxon>
        <taxon>Metazoa</taxon>
        <taxon>Ecdysozoa</taxon>
        <taxon>Nematoda</taxon>
        <taxon>Chromadorea</taxon>
        <taxon>Rhabditida</taxon>
        <taxon>Rhabditina</taxon>
        <taxon>Diplogasteromorpha</taxon>
        <taxon>Diplogasteroidea</taxon>
        <taxon>Neodiplogasteridae</taxon>
        <taxon>Pristionchus</taxon>
    </lineage>
</organism>
<dbReference type="EMBL" id="BTRK01000006">
    <property type="protein sequence ID" value="GMR61255.1"/>
    <property type="molecule type" value="Genomic_DNA"/>
</dbReference>
<reference evidence="2" key="1">
    <citation type="submission" date="2022-10" db="EMBL/GenBank/DDBJ databases">
        <title>Genome assembly of Pristionchus species.</title>
        <authorList>
            <person name="Yoshida K."/>
            <person name="Sommer R.J."/>
        </authorList>
    </citation>
    <scope>NUCLEOTIDE SEQUENCE [LARGE SCALE GENOMIC DNA]</scope>
    <source>
        <strain evidence="2">RS5460</strain>
    </source>
</reference>